<organism evidence="1 2">
    <name type="scientific">Elysia marginata</name>
    <dbReference type="NCBI Taxonomy" id="1093978"/>
    <lineage>
        <taxon>Eukaryota</taxon>
        <taxon>Metazoa</taxon>
        <taxon>Spiralia</taxon>
        <taxon>Lophotrochozoa</taxon>
        <taxon>Mollusca</taxon>
        <taxon>Gastropoda</taxon>
        <taxon>Heterobranchia</taxon>
        <taxon>Euthyneura</taxon>
        <taxon>Panpulmonata</taxon>
        <taxon>Sacoglossa</taxon>
        <taxon>Placobranchoidea</taxon>
        <taxon>Plakobranchidae</taxon>
        <taxon>Elysia</taxon>
    </lineage>
</organism>
<evidence type="ECO:0000313" key="2">
    <source>
        <dbReference type="Proteomes" id="UP000762676"/>
    </source>
</evidence>
<dbReference type="Gene3D" id="3.60.10.10">
    <property type="entry name" value="Endonuclease/exonuclease/phosphatase"/>
    <property type="match status" value="1"/>
</dbReference>
<dbReference type="Proteomes" id="UP000762676">
    <property type="component" value="Unassembled WGS sequence"/>
</dbReference>
<evidence type="ECO:0000313" key="1">
    <source>
        <dbReference type="EMBL" id="GFS04185.1"/>
    </source>
</evidence>
<sequence>MKCRRRDIIVAQDDWNSKIGEDAQEDWEGACGQHCNQVTNDRGLILLEFAKYNGLKIMNTFARHKLSRRWTWHSHGGEYHNQIDNIMLKRRFQSSVNIAQTRSFPGADVGSDHELCYDDVCTQV</sequence>
<proteinExistence type="predicted"/>
<dbReference type="AlphaFoldDB" id="A0AAV4I2B7"/>
<gene>
    <name evidence="1" type="ORF">ElyMa_006489400</name>
</gene>
<keyword evidence="2" id="KW-1185">Reference proteome</keyword>
<comment type="caution">
    <text evidence="1">The sequence shown here is derived from an EMBL/GenBank/DDBJ whole genome shotgun (WGS) entry which is preliminary data.</text>
</comment>
<name>A0AAV4I2B7_9GAST</name>
<reference evidence="1 2" key="1">
    <citation type="journal article" date="2021" name="Elife">
        <title>Chloroplast acquisition without the gene transfer in kleptoplastic sea slugs, Plakobranchus ocellatus.</title>
        <authorList>
            <person name="Maeda T."/>
            <person name="Takahashi S."/>
            <person name="Yoshida T."/>
            <person name="Shimamura S."/>
            <person name="Takaki Y."/>
            <person name="Nagai Y."/>
            <person name="Toyoda A."/>
            <person name="Suzuki Y."/>
            <person name="Arimoto A."/>
            <person name="Ishii H."/>
            <person name="Satoh N."/>
            <person name="Nishiyama T."/>
            <person name="Hasebe M."/>
            <person name="Maruyama T."/>
            <person name="Minagawa J."/>
            <person name="Obokata J."/>
            <person name="Shigenobu S."/>
        </authorList>
    </citation>
    <scope>NUCLEOTIDE SEQUENCE [LARGE SCALE GENOMIC DNA]</scope>
</reference>
<accession>A0AAV4I2B7</accession>
<protein>
    <submittedName>
        <fullName evidence="1">Craniofacial development protein 2</fullName>
    </submittedName>
</protein>
<dbReference type="EMBL" id="BMAT01013026">
    <property type="protein sequence ID" value="GFS04185.1"/>
    <property type="molecule type" value="Genomic_DNA"/>
</dbReference>
<dbReference type="InterPro" id="IPR036691">
    <property type="entry name" value="Endo/exonu/phosph_ase_sf"/>
</dbReference>